<reference evidence="2" key="1">
    <citation type="journal article" date="2021" name="Proc. Natl. Acad. Sci. U.S.A.">
        <title>A Catalog of Tens of Thousands of Viruses from Human Metagenomes Reveals Hidden Associations with Chronic Diseases.</title>
        <authorList>
            <person name="Tisza M.J."/>
            <person name="Buck C.B."/>
        </authorList>
    </citation>
    <scope>NUCLEOTIDE SEQUENCE</scope>
    <source>
        <strain evidence="2">CtHip2</strain>
    </source>
</reference>
<accession>A0A8S5RVK2</accession>
<organism evidence="2">
    <name type="scientific">Siphoviridae sp. ctHip2</name>
    <dbReference type="NCBI Taxonomy" id="2827830"/>
    <lineage>
        <taxon>Viruses</taxon>
        <taxon>Duplodnaviria</taxon>
        <taxon>Heunggongvirae</taxon>
        <taxon>Uroviricota</taxon>
        <taxon>Caudoviricetes</taxon>
    </lineage>
</organism>
<dbReference type="EMBL" id="BK032497">
    <property type="protein sequence ID" value="DAF42599.1"/>
    <property type="molecule type" value="Genomic_DNA"/>
</dbReference>
<evidence type="ECO:0000259" key="1">
    <source>
        <dbReference type="Pfam" id="PF03235"/>
    </source>
</evidence>
<sequence>MEIAKQYHAKINTAGVASAYNISTVTRTLSQAVKDANLALHSVEVLTEVPTDNKLKAEVLAAHTYRVTWQGKLDIEVILLVKLVNGAQVLTIDDDFANIELTNSITIEPQGLIRMVENGELFLEAEYQRGFVWSHEHKEEFLLDWIKGGVIITPYLVSYYNGDNHIYEVLDGKQRLQTVYEFLTNKIAVKGLLFEELLDYDKRKILNRRIVGLTMTQKYGDNAYERPDMKTLVNAFVNFNKGITVDEEVIAKAKELIEE</sequence>
<evidence type="ECO:0000313" key="2">
    <source>
        <dbReference type="EMBL" id="DAF42599.1"/>
    </source>
</evidence>
<dbReference type="Pfam" id="PF03235">
    <property type="entry name" value="GmrSD_N"/>
    <property type="match status" value="1"/>
</dbReference>
<dbReference type="InterPro" id="IPR004919">
    <property type="entry name" value="GmrSD_N"/>
</dbReference>
<dbReference type="PANTHER" id="PTHR39639:SF1">
    <property type="entry name" value="DUF262 DOMAIN-CONTAINING PROTEIN"/>
    <property type="match status" value="1"/>
</dbReference>
<feature type="domain" description="GmrSD restriction endonucleases N-terminal" evidence="1">
    <location>
        <begin position="116"/>
        <end position="207"/>
    </location>
</feature>
<proteinExistence type="predicted"/>
<name>A0A8S5RVK2_9CAUD</name>
<protein>
    <recommendedName>
        <fullName evidence="1">GmrSD restriction endonucleases N-terminal domain-containing protein</fullName>
    </recommendedName>
</protein>
<dbReference type="PANTHER" id="PTHR39639">
    <property type="entry name" value="CHROMOSOME 16, WHOLE GENOME SHOTGUN SEQUENCE"/>
    <property type="match status" value="1"/>
</dbReference>